<dbReference type="PROSITE" id="PS51465">
    <property type="entry name" value="KAZAL_2"/>
    <property type="match status" value="6"/>
</dbReference>
<evidence type="ECO:0000256" key="4">
    <source>
        <dbReference type="SAM" id="MobiDB-lite"/>
    </source>
</evidence>
<feature type="compositionally biased region" description="Polar residues" evidence="4">
    <location>
        <begin position="269"/>
        <end position="284"/>
    </location>
</feature>
<evidence type="ECO:0000256" key="1">
    <source>
        <dbReference type="ARBA" id="ARBA00022690"/>
    </source>
</evidence>
<proteinExistence type="predicted"/>
<feature type="domain" description="Kazal-like" evidence="6">
    <location>
        <begin position="966"/>
        <end position="1008"/>
    </location>
</feature>
<evidence type="ECO:0000313" key="8">
    <source>
        <dbReference type="Proteomes" id="UP001620626"/>
    </source>
</evidence>
<feature type="compositionally biased region" description="Basic and acidic residues" evidence="4">
    <location>
        <begin position="535"/>
        <end position="547"/>
    </location>
</feature>
<dbReference type="InterPro" id="IPR050653">
    <property type="entry name" value="Prot_Inhib_GrowthFact_Antg"/>
</dbReference>
<feature type="chain" id="PRO_5044839836" description="Kazal-like domain-containing protein" evidence="5">
    <location>
        <begin position="25"/>
        <end position="1275"/>
    </location>
</feature>
<accession>A0ABD2MD72</accession>
<keyword evidence="2" id="KW-0722">Serine protease inhibitor</keyword>
<protein>
    <recommendedName>
        <fullName evidence="6">Kazal-like domain-containing protein</fullName>
    </recommendedName>
</protein>
<reference evidence="7 8" key="1">
    <citation type="submission" date="2024-10" db="EMBL/GenBank/DDBJ databases">
        <authorList>
            <person name="Kim D."/>
        </authorList>
    </citation>
    <scope>NUCLEOTIDE SEQUENCE [LARGE SCALE GENOMIC DNA]</scope>
    <source>
        <strain evidence="7">BH-2024</strain>
    </source>
</reference>
<feature type="compositionally biased region" description="Basic and acidic residues" evidence="4">
    <location>
        <begin position="238"/>
        <end position="253"/>
    </location>
</feature>
<evidence type="ECO:0000256" key="3">
    <source>
        <dbReference type="ARBA" id="ARBA00023157"/>
    </source>
</evidence>
<comment type="caution">
    <text evidence="7">The sequence shown here is derived from an EMBL/GenBank/DDBJ whole genome shotgun (WGS) entry which is preliminary data.</text>
</comment>
<dbReference type="Pfam" id="PF07648">
    <property type="entry name" value="Kazal_2"/>
    <property type="match status" value="10"/>
</dbReference>
<dbReference type="PANTHER" id="PTHR10913:SF45">
    <property type="entry name" value="FOLLISTATIN, ISOFORM A-RELATED"/>
    <property type="match status" value="1"/>
</dbReference>
<organism evidence="7 8">
    <name type="scientific">Heterodera trifolii</name>
    <dbReference type="NCBI Taxonomy" id="157864"/>
    <lineage>
        <taxon>Eukaryota</taxon>
        <taxon>Metazoa</taxon>
        <taxon>Ecdysozoa</taxon>
        <taxon>Nematoda</taxon>
        <taxon>Chromadorea</taxon>
        <taxon>Rhabditida</taxon>
        <taxon>Tylenchina</taxon>
        <taxon>Tylenchomorpha</taxon>
        <taxon>Tylenchoidea</taxon>
        <taxon>Heteroderidae</taxon>
        <taxon>Heteroderinae</taxon>
        <taxon>Heterodera</taxon>
    </lineage>
</organism>
<keyword evidence="8" id="KW-1185">Reference proteome</keyword>
<feature type="region of interest" description="Disordered" evidence="4">
    <location>
        <begin position="521"/>
        <end position="547"/>
    </location>
</feature>
<evidence type="ECO:0000259" key="6">
    <source>
        <dbReference type="PROSITE" id="PS51465"/>
    </source>
</evidence>
<dbReference type="SMART" id="SM00280">
    <property type="entry name" value="KAZAL"/>
    <property type="match status" value="13"/>
</dbReference>
<sequence>MSVSAAHVLCFSLVALSSSALLTAADLSLSPLSIDCLCLRSFRPVCGTDQQTYDNICFLHCAKSLNAELRLAYDGVCCPRAELCTDYEDTVCDQFGVRYDNDCVFEFHKCIRRRRIGGEALRVVGRGERMCGAKRRVAASEQRAATTASTARPSAAFFWSSNGRARANGTTNSSVFSCDFPCESAVAPVCDSQGQTHQNRCKFDLAICRLYSRGIVSALRISRDGPCPMGDQQQQIAKTEKNGDKLGEDDAKGSKTIRTIAERTEKGNHNTNDQQKQQQPSDHSSVWPPFFPKGISLEEVQRQVKVPKTMECDFCREETPFGQKASLCDNANSTHQSLCSFARWNCERKKRGTEEKIFVHLGECNLVSPVFQLKDEKCPTKCSRKVKSVCDSNGLSHPNLCAYQMHSCVQRKNGRPFGWLLSLRECKQRNGTKIEPMATDKKGTGGEKNAIECPAEPKCEGTTEKQQKAEEGAEEEGPICDSNGRTHKNICMFAHAHCLAAKDGQLLRIAPIERCEHSLPKVPGETIAGRGDSQTTDKTEDKTGGNSGECERKWALCKRNTTEQQSHTVDDDAPYCGTDFITYRTSCDFQLAKCKSGSKLDLLFKGPCELCLAKECHRSDRFSITADDDDSHFVCDQNGETLSRCEFEMLRCVVQTNLGYNVTFTHEGKCCPTEAKCPPAKMPRNSLEEVCDSNGRRHQSRCQFEVAKCRAKKVERETKPLEERYCPSEELGKGGRKGKWEEEEETDGRGGEEKGGDGRGRGAREEEEGKEKGGGKGEEGRGRGAREEEEGKEKGGGKGGEGRGAREEEEGKEKGGGKGEEGRGRGAREEEEGKEKGGGKGGEGRGRGAREEEEGKEKGGGKGGEGRGARGEEEGKETGGGKGGDGRGAPEEEQGKEKGGEGRGAREEEEGKLKGGGKGEEGRGRGAEKEGREEQTNESADHLSGVSIRSEMNISADLLSVDHLICNAKYDPVCGSDKRTYRNACHLERRNATGTLSATRRRWTPATATDPAGESDGWAPLRVLYPGECCSVVDCPAEYAPVCDSEGRIHLNLCEFGYQRCLAERMRARNVTIAFYGLCPDSHCPRGPCPGIFEPICATNGKTYQSLCELDKTICVLKSGGETARKNGVGMADSVPSSGGSLGLDYIGECCESSMDCSDLSVAALHFRPLCDSRGTTHSDACAFRRAKCRAKRRREPSSIKWSLLAFRDKFHSSHRQIAKCATDGTISSKWSLLPHIPIAAPALFLLSVHRFVLKCHGNAQFRRGGGEMDGQMAQ</sequence>
<feature type="region of interest" description="Disordered" evidence="4">
    <location>
        <begin position="459"/>
        <end position="479"/>
    </location>
</feature>
<dbReference type="SUPFAM" id="SSF100895">
    <property type="entry name" value="Kazal-type serine protease inhibitors"/>
    <property type="match status" value="10"/>
</dbReference>
<feature type="signal peptide" evidence="5">
    <location>
        <begin position="1"/>
        <end position="24"/>
    </location>
</feature>
<dbReference type="InterPro" id="IPR036058">
    <property type="entry name" value="Kazal_dom_sf"/>
</dbReference>
<dbReference type="Pfam" id="PF00050">
    <property type="entry name" value="Kazal_1"/>
    <property type="match status" value="3"/>
</dbReference>
<dbReference type="AlphaFoldDB" id="A0ABD2MD72"/>
<evidence type="ECO:0000313" key="7">
    <source>
        <dbReference type="EMBL" id="KAL3125022.1"/>
    </source>
</evidence>
<feature type="region of interest" description="Disordered" evidence="4">
    <location>
        <begin position="726"/>
        <end position="946"/>
    </location>
</feature>
<dbReference type="Proteomes" id="UP001620626">
    <property type="component" value="Unassembled WGS sequence"/>
</dbReference>
<dbReference type="CDD" id="cd00104">
    <property type="entry name" value="KAZAL_FS"/>
    <property type="match status" value="6"/>
</dbReference>
<dbReference type="PANTHER" id="PTHR10913">
    <property type="entry name" value="FOLLISTATIN-RELATED"/>
    <property type="match status" value="1"/>
</dbReference>
<dbReference type="Gene3D" id="3.30.60.30">
    <property type="match status" value="7"/>
</dbReference>
<dbReference type="InterPro" id="IPR002350">
    <property type="entry name" value="Kazal_dom"/>
</dbReference>
<feature type="domain" description="Kazal-like" evidence="6">
    <location>
        <begin position="30"/>
        <end position="77"/>
    </location>
</feature>
<feature type="compositionally biased region" description="Basic and acidic residues" evidence="4">
    <location>
        <begin position="459"/>
        <end position="471"/>
    </location>
</feature>
<dbReference type="PROSITE" id="PS00282">
    <property type="entry name" value="KAZAL_1"/>
    <property type="match status" value="1"/>
</dbReference>
<name>A0ABD2MD72_9BILA</name>
<dbReference type="EMBL" id="JBICBT010000052">
    <property type="protein sequence ID" value="KAL3125022.1"/>
    <property type="molecule type" value="Genomic_DNA"/>
</dbReference>
<feature type="domain" description="Kazal-like" evidence="6">
    <location>
        <begin position="551"/>
        <end position="610"/>
    </location>
</feature>
<keyword evidence="1" id="KW-0646">Protease inhibitor</keyword>
<evidence type="ECO:0000256" key="2">
    <source>
        <dbReference type="ARBA" id="ARBA00022900"/>
    </source>
</evidence>
<feature type="compositionally biased region" description="Basic and acidic residues" evidence="4">
    <location>
        <begin position="747"/>
        <end position="941"/>
    </location>
</feature>
<feature type="domain" description="Kazal-like" evidence="6">
    <location>
        <begin position="1082"/>
        <end position="1150"/>
    </location>
</feature>
<feature type="domain" description="Kazal-like" evidence="6">
    <location>
        <begin position="172"/>
        <end position="229"/>
    </location>
</feature>
<feature type="region of interest" description="Disordered" evidence="4">
    <location>
        <begin position="222"/>
        <end position="288"/>
    </location>
</feature>
<keyword evidence="5" id="KW-0732">Signal</keyword>
<evidence type="ECO:0000256" key="5">
    <source>
        <dbReference type="SAM" id="SignalP"/>
    </source>
</evidence>
<feature type="domain" description="Kazal-like" evidence="6">
    <location>
        <begin position="1024"/>
        <end position="1081"/>
    </location>
</feature>
<keyword evidence="3" id="KW-1015">Disulfide bond</keyword>
<gene>
    <name evidence="7" type="ORF">niasHT_000627</name>
</gene>